<dbReference type="InterPro" id="IPR038928">
    <property type="entry name" value="LAZY1"/>
</dbReference>
<accession>A0A022QV92</accession>
<gene>
    <name evidence="2" type="ORF">MIMGU_mgv11b019719mg</name>
</gene>
<dbReference type="PANTHER" id="PTHR34959">
    <property type="entry name" value="PROTEIN LAZY 1"/>
    <property type="match status" value="1"/>
</dbReference>
<dbReference type="Proteomes" id="UP000030748">
    <property type="component" value="Unassembled WGS sequence"/>
</dbReference>
<name>A0A022QV92_ERYGU</name>
<dbReference type="AlphaFoldDB" id="A0A022QV92"/>
<feature type="non-terminal residue" evidence="2">
    <location>
        <position position="349"/>
    </location>
</feature>
<protein>
    <recommendedName>
        <fullName evidence="4">Protein LAZY 1</fullName>
    </recommendedName>
</protein>
<reference evidence="2 3" key="1">
    <citation type="journal article" date="2013" name="Proc. Natl. Acad. Sci. U.S.A.">
        <title>Fine-scale variation in meiotic recombination in Mimulus inferred from population shotgun sequencing.</title>
        <authorList>
            <person name="Hellsten U."/>
            <person name="Wright K.M."/>
            <person name="Jenkins J."/>
            <person name="Shu S."/>
            <person name="Yuan Y."/>
            <person name="Wessler S.R."/>
            <person name="Schmutz J."/>
            <person name="Willis J.H."/>
            <person name="Rokhsar D.S."/>
        </authorList>
    </citation>
    <scope>NUCLEOTIDE SEQUENCE [LARGE SCALE GENOMIC DNA]</scope>
    <source>
        <strain evidence="3">cv. DUN x IM62</strain>
    </source>
</reference>
<dbReference type="eggNOG" id="ENOG502R8CH">
    <property type="taxonomic scope" value="Eukaryota"/>
</dbReference>
<evidence type="ECO:0008006" key="4">
    <source>
        <dbReference type="Google" id="ProtNLM"/>
    </source>
</evidence>
<sequence length="349" mass="39726">MKFLGWMHRKVMQNSTELIANSKTVQTMFDEHSYYVKPTNSFSHSNIKCQKYSKSNRMEANNMEELIQEESFEPFNFLAIGTFGTELLNTDPPTPTFSIPFEESTNKQTGIIENDLKLINYELEKFLEAQEKEIGNDMSGRGNDANTITLSSKQLEGADSEDHMFMKTCPLQNYLFGTPVELVETDKEVQREKTSLEELFKRNNIIHDDFKTKSDAAEQKPKKKDAAYFMKKVVKKFYSSPSSSMASSKSDAAVLLSIKKKLSKAIKKFQRKIHPEEINDKRFVKTKKGENKNISHADAGQIGGDNEDMMVDQANGRKAKNDTLKLYSEDIFKGATTINGGHWIKTDSD</sequence>
<dbReference type="PANTHER" id="PTHR34959:SF3">
    <property type="entry name" value="PROTEIN LAZY 1"/>
    <property type="match status" value="1"/>
</dbReference>
<feature type="region of interest" description="Disordered" evidence="1">
    <location>
        <begin position="288"/>
        <end position="309"/>
    </location>
</feature>
<evidence type="ECO:0000313" key="2">
    <source>
        <dbReference type="EMBL" id="EYU31831.1"/>
    </source>
</evidence>
<dbReference type="GO" id="GO:2000012">
    <property type="term" value="P:regulation of auxin polar transport"/>
    <property type="evidence" value="ECO:0007669"/>
    <property type="project" value="InterPro"/>
</dbReference>
<keyword evidence="3" id="KW-1185">Reference proteome</keyword>
<organism evidence="2 3">
    <name type="scientific">Erythranthe guttata</name>
    <name type="common">Yellow monkey flower</name>
    <name type="synonym">Mimulus guttatus</name>
    <dbReference type="NCBI Taxonomy" id="4155"/>
    <lineage>
        <taxon>Eukaryota</taxon>
        <taxon>Viridiplantae</taxon>
        <taxon>Streptophyta</taxon>
        <taxon>Embryophyta</taxon>
        <taxon>Tracheophyta</taxon>
        <taxon>Spermatophyta</taxon>
        <taxon>Magnoliopsida</taxon>
        <taxon>eudicotyledons</taxon>
        <taxon>Gunneridae</taxon>
        <taxon>Pentapetalae</taxon>
        <taxon>asterids</taxon>
        <taxon>lamiids</taxon>
        <taxon>Lamiales</taxon>
        <taxon>Phrymaceae</taxon>
        <taxon>Erythranthe</taxon>
    </lineage>
</organism>
<dbReference type="STRING" id="4155.A0A022QV92"/>
<dbReference type="GO" id="GO:0009630">
    <property type="term" value="P:gravitropism"/>
    <property type="evidence" value="ECO:0007669"/>
    <property type="project" value="InterPro"/>
</dbReference>
<proteinExistence type="predicted"/>
<dbReference type="EMBL" id="KI630881">
    <property type="protein sequence ID" value="EYU31831.1"/>
    <property type="molecule type" value="Genomic_DNA"/>
</dbReference>
<evidence type="ECO:0000256" key="1">
    <source>
        <dbReference type="SAM" id="MobiDB-lite"/>
    </source>
</evidence>
<evidence type="ECO:0000313" key="3">
    <source>
        <dbReference type="Proteomes" id="UP000030748"/>
    </source>
</evidence>